<feature type="domain" description="HTH marR-type" evidence="1">
    <location>
        <begin position="5"/>
        <end position="146"/>
    </location>
</feature>
<proteinExistence type="predicted"/>
<dbReference type="Proteomes" id="UP000614410">
    <property type="component" value="Unassembled WGS sequence"/>
</dbReference>
<dbReference type="PANTHER" id="PTHR33164">
    <property type="entry name" value="TRANSCRIPTIONAL REGULATOR, MARR FAMILY"/>
    <property type="match status" value="1"/>
</dbReference>
<dbReference type="GO" id="GO:0003700">
    <property type="term" value="F:DNA-binding transcription factor activity"/>
    <property type="evidence" value="ECO:0007669"/>
    <property type="project" value="InterPro"/>
</dbReference>
<dbReference type="GO" id="GO:0006950">
    <property type="term" value="P:response to stress"/>
    <property type="evidence" value="ECO:0007669"/>
    <property type="project" value="TreeGrafter"/>
</dbReference>
<gene>
    <name evidence="2" type="ORF">JF887_01755</name>
</gene>
<dbReference type="InterPro" id="IPR036388">
    <property type="entry name" value="WH-like_DNA-bd_sf"/>
</dbReference>
<dbReference type="Pfam" id="PF01047">
    <property type="entry name" value="MarR"/>
    <property type="match status" value="1"/>
</dbReference>
<dbReference type="PROSITE" id="PS50995">
    <property type="entry name" value="HTH_MARR_2"/>
    <property type="match status" value="1"/>
</dbReference>
<accession>A0A934KI04</accession>
<dbReference type="AlphaFoldDB" id="A0A934KI04"/>
<comment type="caution">
    <text evidence="2">The sequence shown here is derived from an EMBL/GenBank/DDBJ whole genome shotgun (WGS) entry which is preliminary data.</text>
</comment>
<dbReference type="InterPro" id="IPR039422">
    <property type="entry name" value="MarR/SlyA-like"/>
</dbReference>
<dbReference type="SUPFAM" id="SSF46785">
    <property type="entry name" value="Winged helix' DNA-binding domain"/>
    <property type="match status" value="1"/>
</dbReference>
<evidence type="ECO:0000313" key="2">
    <source>
        <dbReference type="EMBL" id="MBJ7608142.1"/>
    </source>
</evidence>
<dbReference type="Gene3D" id="1.10.10.10">
    <property type="entry name" value="Winged helix-like DNA-binding domain superfamily/Winged helix DNA-binding domain"/>
    <property type="match status" value="1"/>
</dbReference>
<dbReference type="InterPro" id="IPR000835">
    <property type="entry name" value="HTH_MarR-typ"/>
</dbReference>
<evidence type="ECO:0000259" key="1">
    <source>
        <dbReference type="PROSITE" id="PS50995"/>
    </source>
</evidence>
<dbReference type="PANTHER" id="PTHR33164:SF106">
    <property type="entry name" value="TRANSCRIPTIONAL REGULATORY PROTEIN"/>
    <property type="match status" value="1"/>
</dbReference>
<dbReference type="InterPro" id="IPR011991">
    <property type="entry name" value="ArsR-like_HTH"/>
</dbReference>
<protein>
    <submittedName>
        <fullName evidence="2">MarR family transcriptional regulator</fullName>
    </submittedName>
</protein>
<name>A0A934KI04_9BACT</name>
<dbReference type="CDD" id="cd00090">
    <property type="entry name" value="HTH_ARSR"/>
    <property type="match status" value="1"/>
</dbReference>
<dbReference type="EMBL" id="JAEKNN010000008">
    <property type="protein sequence ID" value="MBJ7608142.1"/>
    <property type="molecule type" value="Genomic_DNA"/>
</dbReference>
<dbReference type="InterPro" id="IPR036390">
    <property type="entry name" value="WH_DNA-bd_sf"/>
</dbReference>
<organism evidence="2 3">
    <name type="scientific">Candidatus Amunia macphersoniae</name>
    <dbReference type="NCBI Taxonomy" id="3127014"/>
    <lineage>
        <taxon>Bacteria</taxon>
        <taxon>Bacillati</taxon>
        <taxon>Candidatus Dormiibacterota</taxon>
        <taxon>Candidatus Dormibacteria</taxon>
        <taxon>Candidatus Aeolococcales</taxon>
        <taxon>Candidatus Aeolococcaceae</taxon>
        <taxon>Candidatus Amunia</taxon>
    </lineage>
</organism>
<reference evidence="2 3" key="1">
    <citation type="submission" date="2020-10" db="EMBL/GenBank/DDBJ databases">
        <title>Ca. Dormibacterota MAGs.</title>
        <authorList>
            <person name="Montgomery K."/>
        </authorList>
    </citation>
    <scope>NUCLEOTIDE SEQUENCE [LARGE SCALE GENOMIC DNA]</scope>
    <source>
        <strain evidence="2">Mitchell_Peninsula_5</strain>
    </source>
</reference>
<dbReference type="SMART" id="SM00347">
    <property type="entry name" value="HTH_MARR"/>
    <property type="match status" value="1"/>
</dbReference>
<evidence type="ECO:0000313" key="3">
    <source>
        <dbReference type="Proteomes" id="UP000614410"/>
    </source>
</evidence>
<sequence>MPETRDQLVTALTAEWSRLGAELVLLSQAVADRLKINVTDLQCLALLMSTGPMTAGQVADATGLTTGAITGVIDRLEKAGLATRADDPADRRRVIVRAVPDAALAASDPETSAALAALTAATAEAYDDYSDRELQLVVDALRRAHPILLEHVSQLRRQPAVRHELDAPRAGASEGRLFLTAGFGKITIDADPRMAELYRADVEGTPPLIEVDGGRISVKPRRGPLFGWGARKLRLTLSGAIPWDIEVDQGAYAFTADVRALTLRSFTVNGGAARVDIIVGQPSGVVPITIGGGASKLRIRRPRDVPVEVRVKGGASRVSVDGRELGPAARNLQWSSPAGSPDTARYVIEIRGGASRVDVEPV</sequence>